<dbReference type="InterPro" id="IPR037066">
    <property type="entry name" value="Plug_dom_sf"/>
</dbReference>
<dbReference type="InterPro" id="IPR036942">
    <property type="entry name" value="Beta-barrel_TonB_sf"/>
</dbReference>
<dbReference type="GO" id="GO:0009279">
    <property type="term" value="C:cell outer membrane"/>
    <property type="evidence" value="ECO:0007669"/>
    <property type="project" value="UniProtKB-SubCell"/>
</dbReference>
<evidence type="ECO:0000256" key="5">
    <source>
        <dbReference type="ARBA" id="ARBA00022692"/>
    </source>
</evidence>
<feature type="domain" description="TonB-dependent receptor-like beta-barrel" evidence="13">
    <location>
        <begin position="276"/>
        <end position="717"/>
    </location>
</feature>
<evidence type="ECO:0000256" key="1">
    <source>
        <dbReference type="ARBA" id="ARBA00004571"/>
    </source>
</evidence>
<evidence type="ECO:0000256" key="11">
    <source>
        <dbReference type="RuleBase" id="RU003357"/>
    </source>
</evidence>
<keyword evidence="8" id="KW-0675">Receptor</keyword>
<dbReference type="Pfam" id="PF00593">
    <property type="entry name" value="TonB_dep_Rec_b-barrel"/>
    <property type="match status" value="1"/>
</dbReference>
<dbReference type="AlphaFoldDB" id="A0A2D2DN77"/>
<feature type="chain" id="PRO_5013877762" description="TonB-dependent receptor" evidence="12">
    <location>
        <begin position="27"/>
        <end position="755"/>
    </location>
</feature>
<dbReference type="InterPro" id="IPR012910">
    <property type="entry name" value="Plug_dom"/>
</dbReference>
<evidence type="ECO:0000259" key="14">
    <source>
        <dbReference type="Pfam" id="PF07715"/>
    </source>
</evidence>
<evidence type="ECO:0000256" key="8">
    <source>
        <dbReference type="ARBA" id="ARBA00023170"/>
    </source>
</evidence>
<dbReference type="PROSITE" id="PS52016">
    <property type="entry name" value="TONB_DEPENDENT_REC_3"/>
    <property type="match status" value="1"/>
</dbReference>
<dbReference type="PANTHER" id="PTHR40980">
    <property type="entry name" value="PLUG DOMAIN-CONTAINING PROTEIN"/>
    <property type="match status" value="1"/>
</dbReference>
<evidence type="ECO:0000256" key="9">
    <source>
        <dbReference type="ARBA" id="ARBA00023237"/>
    </source>
</evidence>
<dbReference type="KEGG" id="mass:CR152_19300"/>
<dbReference type="InterPro" id="IPR000531">
    <property type="entry name" value="Beta-barrel_TonB"/>
</dbReference>
<evidence type="ECO:0000313" key="16">
    <source>
        <dbReference type="Proteomes" id="UP000229897"/>
    </source>
</evidence>
<dbReference type="Gene3D" id="2.170.130.10">
    <property type="entry name" value="TonB-dependent receptor, plug domain"/>
    <property type="match status" value="1"/>
</dbReference>
<keyword evidence="9 10" id="KW-0998">Cell outer membrane</keyword>
<keyword evidence="5 10" id="KW-0812">Transmembrane</keyword>
<evidence type="ECO:0000256" key="10">
    <source>
        <dbReference type="PROSITE-ProRule" id="PRU01360"/>
    </source>
</evidence>
<protein>
    <recommendedName>
        <fullName evidence="17">TonB-dependent receptor</fullName>
    </recommendedName>
</protein>
<dbReference type="InterPro" id="IPR039426">
    <property type="entry name" value="TonB-dep_rcpt-like"/>
</dbReference>
<sequence>MTIIKFSQFLSAPVLAAMVLCSEAQAQDAPAAPAAPAPSATVAPATPVSVEPAAPVSVAPAAPVSVAPNPVPQVEIAASRNDDRRQSSTFRQVLGTADLVRYGDGSVLDVLRRQPGIVVSGVPGRKGGELSMRGLGSGYVRILLNGDPAPPNFLLDNLSPDVVERIEIMTVPTVEMGTQAIAGTINIILKRSSGKRQLQLRAGVFHDNDRTKPQVSATYGDQDESLAWLVTASARRMSADEPFLTRTDGSGEDGPILRHLEQYNEDRGWNWNIAPRITKKLGGDNSLTWQSYLAGIVYDSAGYGRTTFVQGPPTALANEDYTSEGSSLTVRNNLTWLSTLSSTSKLEAKAGATLVRSDSSSGVDYVDGHKRVLNRQDLARDNRNRSLIASAKLRNAYMDKHAFVSGIEVQHDRDELDRSDVIDAVSRLDQTGNSFRVDSRRHALYAQDEWDIAARVALYLGLRWERVSLHSENNLGRRVDYAKAMLSPVLQTVWRLPGTKSDQLRLGLARTWRMPQADSLIAGRTLSVNNTVTRPDSGGNPNLRPERALGLDLAYEHYLSQDGLVSVGLFARRIDDVTLTQSVREDGRWVARPTNSGRALARGITLETKFKLPQLVGGAPAVELRGSLSRTWSSVDAVPGPDNRIGTQAPLSINVGGDYSFKSAPISAGATVGYIRNGSVRLSRFETSAETNKRVLEGYLLWKIQPKMQLRLSGSNLLHEDDVKRSSYDGDTLWQTKTVTSPTYTVLRAILELKF</sequence>
<evidence type="ECO:0000259" key="13">
    <source>
        <dbReference type="Pfam" id="PF00593"/>
    </source>
</evidence>
<evidence type="ECO:0000256" key="4">
    <source>
        <dbReference type="ARBA" id="ARBA00022452"/>
    </source>
</evidence>
<name>A0A2D2DN77_9BURK</name>
<dbReference type="PANTHER" id="PTHR40980:SF4">
    <property type="entry name" value="TONB-DEPENDENT RECEPTOR-LIKE BETA-BARREL DOMAIN-CONTAINING PROTEIN"/>
    <property type="match status" value="1"/>
</dbReference>
<comment type="similarity">
    <text evidence="2 10 11">Belongs to the TonB-dependent receptor family.</text>
</comment>
<keyword evidence="6 11" id="KW-0798">TonB box</keyword>
<dbReference type="EMBL" id="CP024608">
    <property type="protein sequence ID" value="ATQ76434.1"/>
    <property type="molecule type" value="Genomic_DNA"/>
</dbReference>
<dbReference type="RefSeq" id="WP_099877312.1">
    <property type="nucleotide sequence ID" value="NZ_CP024608.1"/>
</dbReference>
<organism evidence="15 16">
    <name type="scientific">Massilia violaceinigra</name>
    <dbReference type="NCBI Taxonomy" id="2045208"/>
    <lineage>
        <taxon>Bacteria</taxon>
        <taxon>Pseudomonadati</taxon>
        <taxon>Pseudomonadota</taxon>
        <taxon>Betaproteobacteria</taxon>
        <taxon>Burkholderiales</taxon>
        <taxon>Oxalobacteraceae</taxon>
        <taxon>Telluria group</taxon>
        <taxon>Massilia</taxon>
    </lineage>
</organism>
<accession>A0A2D2DN77</accession>
<evidence type="ECO:0000256" key="12">
    <source>
        <dbReference type="SAM" id="SignalP"/>
    </source>
</evidence>
<dbReference type="Gene3D" id="2.40.170.20">
    <property type="entry name" value="TonB-dependent receptor, beta-barrel domain"/>
    <property type="match status" value="1"/>
</dbReference>
<keyword evidence="4 10" id="KW-1134">Transmembrane beta strand</keyword>
<dbReference type="Proteomes" id="UP000229897">
    <property type="component" value="Chromosome"/>
</dbReference>
<gene>
    <name evidence="15" type="ORF">CR152_19300</name>
</gene>
<evidence type="ECO:0000256" key="2">
    <source>
        <dbReference type="ARBA" id="ARBA00009810"/>
    </source>
</evidence>
<dbReference type="Pfam" id="PF07715">
    <property type="entry name" value="Plug"/>
    <property type="match status" value="1"/>
</dbReference>
<dbReference type="OrthoDB" id="8671598at2"/>
<proteinExistence type="inferred from homology"/>
<evidence type="ECO:0000256" key="3">
    <source>
        <dbReference type="ARBA" id="ARBA00022448"/>
    </source>
</evidence>
<comment type="subcellular location">
    <subcellularLocation>
        <location evidence="1 10">Cell outer membrane</location>
        <topology evidence="1 10">Multi-pass membrane protein</topology>
    </subcellularLocation>
</comment>
<keyword evidence="7 10" id="KW-0472">Membrane</keyword>
<keyword evidence="12" id="KW-0732">Signal</keyword>
<evidence type="ECO:0000256" key="6">
    <source>
        <dbReference type="ARBA" id="ARBA00023077"/>
    </source>
</evidence>
<keyword evidence="16" id="KW-1185">Reference proteome</keyword>
<keyword evidence="3 10" id="KW-0813">Transport</keyword>
<feature type="signal peptide" evidence="12">
    <location>
        <begin position="1"/>
        <end position="26"/>
    </location>
</feature>
<evidence type="ECO:0008006" key="17">
    <source>
        <dbReference type="Google" id="ProtNLM"/>
    </source>
</evidence>
<evidence type="ECO:0000256" key="7">
    <source>
        <dbReference type="ARBA" id="ARBA00023136"/>
    </source>
</evidence>
<reference evidence="15" key="1">
    <citation type="submission" date="2017-10" db="EMBL/GenBank/DDBJ databases">
        <title>Massilia psychrophilum sp. nov., a novel purple-pigmented bacterium isolated from Tianshan glacier, Xinjiang Municipality, China.</title>
        <authorList>
            <person name="Wang H."/>
        </authorList>
    </citation>
    <scope>NUCLEOTIDE SEQUENCE [LARGE SCALE GENOMIC DNA]</scope>
    <source>
        <strain evidence="15">B2</strain>
    </source>
</reference>
<evidence type="ECO:0000313" key="15">
    <source>
        <dbReference type="EMBL" id="ATQ76434.1"/>
    </source>
</evidence>
<dbReference type="SUPFAM" id="SSF56935">
    <property type="entry name" value="Porins"/>
    <property type="match status" value="1"/>
</dbReference>
<feature type="domain" description="TonB-dependent receptor plug" evidence="14">
    <location>
        <begin position="85"/>
        <end position="184"/>
    </location>
</feature>